<feature type="transmembrane region" description="Helical" evidence="10">
    <location>
        <begin position="403"/>
        <end position="423"/>
    </location>
</feature>
<evidence type="ECO:0000256" key="7">
    <source>
        <dbReference type="ARBA" id="ARBA00022989"/>
    </source>
</evidence>
<organism evidence="12 13">
    <name type="scientific">Lachancea fermentati</name>
    <name type="common">Zygosaccharomyces fermentati</name>
    <dbReference type="NCBI Taxonomy" id="4955"/>
    <lineage>
        <taxon>Eukaryota</taxon>
        <taxon>Fungi</taxon>
        <taxon>Dikarya</taxon>
        <taxon>Ascomycota</taxon>
        <taxon>Saccharomycotina</taxon>
        <taxon>Saccharomycetes</taxon>
        <taxon>Saccharomycetales</taxon>
        <taxon>Saccharomycetaceae</taxon>
        <taxon>Lachancea</taxon>
    </lineage>
</organism>
<evidence type="ECO:0000259" key="11">
    <source>
        <dbReference type="Pfam" id="PF01490"/>
    </source>
</evidence>
<keyword evidence="3" id="KW-0813">Transport</keyword>
<name>A0A1G4MGM8_LACFM</name>
<sequence length="476" mass="52784">MSNSYAKEGLLDGFKNSPDIEFELSSFGNDLPADLNSSQKRAESNENLESEEEEHHQIVDSLLQEHNQKSNIYMAFMNMANSILGAGIIGQPFAIKNCGLLGGVFATILLSFLVDWTIRLIVVNLKLTGKTTYQDTVEFALGRRGKILILLANGLFAFGGCIGFCIIIGDTIPHVLRAFFPSHESMFHRNIIISFVTVFISLPLSLNRDISKLSKASMLALISMLLIVFIVVIKGPMVDSSYKGDLKKNEIVFTPRIFQGISVISFALVCHHNTSFIYFSLKNPSLKRFDKLTHLSCFVSMITCFLMGYSGFLSFKDRTKGNILNNFPTDDNLINVARFCFGFNMLTTFPLEIFVLRDVIRDLIYFKANNNGSPIVLSMKMHIAITTVLVFITMSISLTTCNLGALLELIGATTASLMAYILPPVTNLVLTGRSKSLMQKLPHCICIVFGFLIMFISSTQTILGAIHGGSQKHCEI</sequence>
<dbReference type="GO" id="GO:0005783">
    <property type="term" value="C:endoplasmic reticulum"/>
    <property type="evidence" value="ECO:0007669"/>
    <property type="project" value="TreeGrafter"/>
</dbReference>
<feature type="transmembrane region" description="Helical" evidence="10">
    <location>
        <begin position="218"/>
        <end position="237"/>
    </location>
</feature>
<protein>
    <submittedName>
        <fullName evidence="12">LAFE_0G02212g1_1</fullName>
    </submittedName>
</protein>
<keyword evidence="8 10" id="KW-0472">Membrane</keyword>
<feature type="transmembrane region" description="Helical" evidence="10">
    <location>
        <begin position="444"/>
        <end position="466"/>
    </location>
</feature>
<proteinExistence type="inferred from homology"/>
<dbReference type="STRING" id="4955.A0A1G4MGM8"/>
<dbReference type="PANTHER" id="PTHR22950">
    <property type="entry name" value="AMINO ACID TRANSPORTER"/>
    <property type="match status" value="1"/>
</dbReference>
<dbReference type="EMBL" id="LT598486">
    <property type="protein sequence ID" value="SCW03067.1"/>
    <property type="molecule type" value="Genomic_DNA"/>
</dbReference>
<evidence type="ECO:0000256" key="5">
    <source>
        <dbReference type="ARBA" id="ARBA00022692"/>
    </source>
</evidence>
<keyword evidence="6" id="KW-0029">Amino-acid transport</keyword>
<evidence type="ECO:0000256" key="4">
    <source>
        <dbReference type="ARBA" id="ARBA00022554"/>
    </source>
</evidence>
<feature type="transmembrane region" description="Helical" evidence="10">
    <location>
        <begin position="72"/>
        <end position="94"/>
    </location>
</feature>
<reference evidence="12 13" key="1">
    <citation type="submission" date="2016-03" db="EMBL/GenBank/DDBJ databases">
        <authorList>
            <person name="Devillers H."/>
        </authorList>
    </citation>
    <scope>NUCLEOTIDE SEQUENCE [LARGE SCALE GENOMIC DNA]</scope>
    <source>
        <strain evidence="12">CBS 6772</strain>
    </source>
</reference>
<accession>A0A1G4MGM8</accession>
<evidence type="ECO:0000256" key="8">
    <source>
        <dbReference type="ARBA" id="ARBA00023136"/>
    </source>
</evidence>
<comment type="subcellular location">
    <subcellularLocation>
        <location evidence="1">Vacuole membrane</location>
        <topology evidence="1">Multi-pass membrane protein</topology>
    </subcellularLocation>
</comment>
<feature type="region of interest" description="Disordered" evidence="9">
    <location>
        <begin position="31"/>
        <end position="54"/>
    </location>
</feature>
<comment type="similarity">
    <text evidence="2">Belongs to the amino acid/polyamine transporter 2 family.</text>
</comment>
<dbReference type="GO" id="GO:0005774">
    <property type="term" value="C:vacuolar membrane"/>
    <property type="evidence" value="ECO:0007669"/>
    <property type="project" value="UniProtKB-SubCell"/>
</dbReference>
<dbReference type="OMA" id="INICAAM"/>
<feature type="transmembrane region" description="Helical" evidence="10">
    <location>
        <begin position="147"/>
        <end position="169"/>
    </location>
</feature>
<keyword evidence="7 10" id="KW-1133">Transmembrane helix</keyword>
<dbReference type="OrthoDB" id="28208at2759"/>
<dbReference type="AlphaFoldDB" id="A0A1G4MGM8"/>
<dbReference type="PANTHER" id="PTHR22950:SF458">
    <property type="entry name" value="SODIUM-COUPLED NEUTRAL AMINO ACID TRANSPORTER 11-RELATED"/>
    <property type="match status" value="1"/>
</dbReference>
<keyword evidence="4" id="KW-0926">Vacuole</keyword>
<evidence type="ECO:0000313" key="13">
    <source>
        <dbReference type="Proteomes" id="UP000190831"/>
    </source>
</evidence>
<evidence type="ECO:0000256" key="9">
    <source>
        <dbReference type="SAM" id="MobiDB-lite"/>
    </source>
</evidence>
<evidence type="ECO:0000256" key="10">
    <source>
        <dbReference type="SAM" id="Phobius"/>
    </source>
</evidence>
<feature type="domain" description="Amino acid transporter transmembrane" evidence="11">
    <location>
        <begin position="69"/>
        <end position="462"/>
    </location>
</feature>
<evidence type="ECO:0000256" key="6">
    <source>
        <dbReference type="ARBA" id="ARBA00022970"/>
    </source>
</evidence>
<evidence type="ECO:0000256" key="2">
    <source>
        <dbReference type="ARBA" id="ARBA00008066"/>
    </source>
</evidence>
<gene>
    <name evidence="12" type="ORF">LAFE_0G02212G</name>
</gene>
<dbReference type="Proteomes" id="UP000190831">
    <property type="component" value="Chromosome G"/>
</dbReference>
<dbReference type="GO" id="GO:0015179">
    <property type="term" value="F:L-amino acid transmembrane transporter activity"/>
    <property type="evidence" value="ECO:0007669"/>
    <property type="project" value="TreeGrafter"/>
</dbReference>
<dbReference type="InterPro" id="IPR013057">
    <property type="entry name" value="AA_transpt_TM"/>
</dbReference>
<feature type="transmembrane region" description="Helical" evidence="10">
    <location>
        <begin position="100"/>
        <end position="122"/>
    </location>
</feature>
<keyword evidence="5 10" id="KW-0812">Transmembrane</keyword>
<feature type="transmembrane region" description="Helical" evidence="10">
    <location>
        <begin position="292"/>
        <end position="313"/>
    </location>
</feature>
<feature type="transmembrane region" description="Helical" evidence="10">
    <location>
        <begin position="377"/>
        <end position="397"/>
    </location>
</feature>
<feature type="transmembrane region" description="Helical" evidence="10">
    <location>
        <begin position="257"/>
        <end position="280"/>
    </location>
</feature>
<feature type="transmembrane region" description="Helical" evidence="10">
    <location>
        <begin position="333"/>
        <end position="356"/>
    </location>
</feature>
<evidence type="ECO:0000256" key="1">
    <source>
        <dbReference type="ARBA" id="ARBA00004128"/>
    </source>
</evidence>
<evidence type="ECO:0000256" key="3">
    <source>
        <dbReference type="ARBA" id="ARBA00022448"/>
    </source>
</evidence>
<dbReference type="Pfam" id="PF01490">
    <property type="entry name" value="Aa_trans"/>
    <property type="match status" value="1"/>
</dbReference>
<feature type="transmembrane region" description="Helical" evidence="10">
    <location>
        <begin position="189"/>
        <end position="206"/>
    </location>
</feature>
<keyword evidence="13" id="KW-1185">Reference proteome</keyword>
<evidence type="ECO:0000313" key="12">
    <source>
        <dbReference type="EMBL" id="SCW03067.1"/>
    </source>
</evidence>